<feature type="transmembrane region" description="Helical" evidence="6">
    <location>
        <begin position="267"/>
        <end position="288"/>
    </location>
</feature>
<dbReference type="SUPFAM" id="SSF103473">
    <property type="entry name" value="MFS general substrate transporter"/>
    <property type="match status" value="1"/>
</dbReference>
<evidence type="ECO:0000256" key="3">
    <source>
        <dbReference type="ARBA" id="ARBA00022692"/>
    </source>
</evidence>
<evidence type="ECO:0000256" key="4">
    <source>
        <dbReference type="ARBA" id="ARBA00022989"/>
    </source>
</evidence>
<feature type="transmembrane region" description="Helical" evidence="6">
    <location>
        <begin position="67"/>
        <end position="86"/>
    </location>
</feature>
<dbReference type="InterPro" id="IPR051951">
    <property type="entry name" value="UNC-93_regulatory"/>
</dbReference>
<feature type="transmembrane region" description="Helical" evidence="6">
    <location>
        <begin position="30"/>
        <end position="47"/>
    </location>
</feature>
<sequence>MESVDSRDEETPLVVDSLQIRTPKNNTRDIHILSAAFLLIFLSYGAAQNLQSTVNTKDNLGTISLGILYTSFTFFSLFASLVVRILGSKNALILGTSGYWLFVAANLAPSWYTMVPTSAYLGFTASIIWVGEGTYLTATARNHAIDHKLHEVTVIGNFNGEFWAVFALHQFVGNLITLAVLRDGSVCVALVVKFDLFSDIAQHGGSTSGTTLLFILFLTIMTLGTVLMYFLSKEDGKGEKELADSSINFYSYVMSLSKSIITPLFDIRMILIIPLIAYSGLQQAFVWAEFTKEIVTPALGVSGVGGSMAVYGAFDAICSLVAGRLTSGLSSITFIVSGGAFAQAVVLLWLLLKYSLTSGVLGVLYPLLMAALLGIGDGVLNTQLSALIGILFKHDTEGAFAQLKVWQCASIAIVFFIYPYISLQAMLIVMLVGICVSMVGFLSLTILVEKTFCSRSS</sequence>
<dbReference type="PANTHER" id="PTHR19444:SF13">
    <property type="entry name" value="PROTEIN UNC-93 HOMOLOG A"/>
    <property type="match status" value="1"/>
</dbReference>
<evidence type="ECO:0000256" key="5">
    <source>
        <dbReference type="ARBA" id="ARBA00023136"/>
    </source>
</evidence>
<dbReference type="InterPro" id="IPR044771">
    <property type="entry name" value="UN933_plant"/>
</dbReference>
<feature type="transmembrane region" description="Helical" evidence="6">
    <location>
        <begin position="427"/>
        <end position="448"/>
    </location>
</feature>
<protein>
    <recommendedName>
        <fullName evidence="9">UNC93-like protein 3</fullName>
    </recommendedName>
</protein>
<dbReference type="CDD" id="cd17338">
    <property type="entry name" value="MFS_unc93_like"/>
    <property type="match status" value="1"/>
</dbReference>
<reference evidence="7 8" key="1">
    <citation type="submission" date="2021-02" db="EMBL/GenBank/DDBJ databases">
        <title>Plant Genome Project.</title>
        <authorList>
            <person name="Zhang R.-G."/>
        </authorList>
    </citation>
    <scope>NUCLEOTIDE SEQUENCE [LARGE SCALE GENOMIC DNA]</scope>
    <source>
        <tissue evidence="7">Leaves</tissue>
    </source>
</reference>
<evidence type="ECO:0000313" key="8">
    <source>
        <dbReference type="Proteomes" id="UP000827721"/>
    </source>
</evidence>
<feature type="transmembrane region" description="Helical" evidence="6">
    <location>
        <begin position="403"/>
        <end position="421"/>
    </location>
</feature>
<comment type="caution">
    <text evidence="7">The sequence shown here is derived from an EMBL/GenBank/DDBJ whole genome shotgun (WGS) entry which is preliminary data.</text>
</comment>
<evidence type="ECO:0008006" key="9">
    <source>
        <dbReference type="Google" id="ProtNLM"/>
    </source>
</evidence>
<dbReference type="EMBL" id="JAFEMO010000012">
    <property type="protein sequence ID" value="KAH7553678.1"/>
    <property type="molecule type" value="Genomic_DNA"/>
</dbReference>
<keyword evidence="3 6" id="KW-0812">Transmembrane</keyword>
<dbReference type="InterPro" id="IPR010291">
    <property type="entry name" value="Ion_channel_UNC-93"/>
</dbReference>
<name>A0ABQ8HB09_9ROSI</name>
<gene>
    <name evidence="7" type="ORF">JRO89_XS12G0041700</name>
</gene>
<feature type="transmembrane region" description="Helical" evidence="6">
    <location>
        <begin position="212"/>
        <end position="231"/>
    </location>
</feature>
<feature type="transmembrane region" description="Helical" evidence="6">
    <location>
        <begin position="329"/>
        <end position="352"/>
    </location>
</feature>
<feature type="transmembrane region" description="Helical" evidence="6">
    <location>
        <begin position="294"/>
        <end position="317"/>
    </location>
</feature>
<dbReference type="InterPro" id="IPR036259">
    <property type="entry name" value="MFS_trans_sf"/>
</dbReference>
<feature type="transmembrane region" description="Helical" evidence="6">
    <location>
        <begin position="91"/>
        <end position="112"/>
    </location>
</feature>
<keyword evidence="4 6" id="KW-1133">Transmembrane helix</keyword>
<dbReference type="Proteomes" id="UP000827721">
    <property type="component" value="Unassembled WGS sequence"/>
</dbReference>
<keyword evidence="8" id="KW-1185">Reference proteome</keyword>
<dbReference type="PANTHER" id="PTHR19444">
    <property type="entry name" value="UNC-93 RELATED"/>
    <property type="match status" value="1"/>
</dbReference>
<comment type="similarity">
    <text evidence="2">Belongs to the unc-93 family.</text>
</comment>
<comment type="subcellular location">
    <subcellularLocation>
        <location evidence="1">Membrane</location>
        <topology evidence="1">Multi-pass membrane protein</topology>
    </subcellularLocation>
</comment>
<proteinExistence type="inferred from homology"/>
<keyword evidence="5 6" id="KW-0472">Membrane</keyword>
<dbReference type="Pfam" id="PF05978">
    <property type="entry name" value="UNC-93"/>
    <property type="match status" value="1"/>
</dbReference>
<evidence type="ECO:0000256" key="1">
    <source>
        <dbReference type="ARBA" id="ARBA00004141"/>
    </source>
</evidence>
<accession>A0ABQ8HB09</accession>
<organism evidence="7 8">
    <name type="scientific">Xanthoceras sorbifolium</name>
    <dbReference type="NCBI Taxonomy" id="99658"/>
    <lineage>
        <taxon>Eukaryota</taxon>
        <taxon>Viridiplantae</taxon>
        <taxon>Streptophyta</taxon>
        <taxon>Embryophyta</taxon>
        <taxon>Tracheophyta</taxon>
        <taxon>Spermatophyta</taxon>
        <taxon>Magnoliopsida</taxon>
        <taxon>eudicotyledons</taxon>
        <taxon>Gunneridae</taxon>
        <taxon>Pentapetalae</taxon>
        <taxon>rosids</taxon>
        <taxon>malvids</taxon>
        <taxon>Sapindales</taxon>
        <taxon>Sapindaceae</taxon>
        <taxon>Xanthoceroideae</taxon>
        <taxon>Xanthoceras</taxon>
    </lineage>
</organism>
<feature type="transmembrane region" description="Helical" evidence="6">
    <location>
        <begin position="364"/>
        <end position="391"/>
    </location>
</feature>
<evidence type="ECO:0000256" key="2">
    <source>
        <dbReference type="ARBA" id="ARBA00009172"/>
    </source>
</evidence>
<evidence type="ECO:0000313" key="7">
    <source>
        <dbReference type="EMBL" id="KAH7553678.1"/>
    </source>
</evidence>
<evidence type="ECO:0000256" key="6">
    <source>
        <dbReference type="SAM" id="Phobius"/>
    </source>
</evidence>